<evidence type="ECO:0000259" key="2">
    <source>
        <dbReference type="PROSITE" id="PS50994"/>
    </source>
</evidence>
<feature type="domain" description="Integrase catalytic" evidence="2">
    <location>
        <begin position="247"/>
        <end position="411"/>
    </location>
</feature>
<dbReference type="Gene3D" id="3.30.420.10">
    <property type="entry name" value="Ribonuclease H-like superfamily/Ribonuclease H"/>
    <property type="match status" value="1"/>
</dbReference>
<evidence type="ECO:0000313" key="3">
    <source>
        <dbReference type="EMBL" id="SPJ26223.1"/>
    </source>
</evidence>
<dbReference type="EMBL" id="ONZF01000016">
    <property type="protein sequence ID" value="SPJ26223.1"/>
    <property type="molecule type" value="Genomic_DNA"/>
</dbReference>
<dbReference type="Proteomes" id="UP000244912">
    <property type="component" value="Unassembled WGS sequence"/>
</dbReference>
<dbReference type="PANTHER" id="PTHR46889">
    <property type="entry name" value="TRANSPOSASE INSF FOR INSERTION SEQUENCE IS3B-RELATED"/>
    <property type="match status" value="1"/>
</dbReference>
<dbReference type="InterPro" id="IPR036388">
    <property type="entry name" value="WH-like_DNA-bd_sf"/>
</dbReference>
<sequence length="422" mass="47676">MDRKKNTTSPYPAEFRERAVQMVADHLDGYSTLTAAVRDIAQKLGCSADSLRVWYKKAQRDVGKEAGPTSAEKARIKELEREVRELRQANEILKTASAYFAPALTDASMCCRAAGRSSTAVPQMTVFIDDFREEFGVEPICRVLPIARDPSRASKRVRRDDALREKIRRVCSDNRGLYGARKVWHVLRREGVAQADGAPMTAVARCTVERLMREMGLQGVVRGKKVITTNPDAARPCPDDKVNRAFHADRPNQLWVSDFTYVPTWSGTVYVAFVIDVFARRIVGWRVSTSMTSQFVLDALEQALWQRKPIGNKSLIHHSDRGSQYLSIKYPERLADAEVDPSVGTVGDSYDNARAESVIGPFKTEVVKQLGPWKTMQAVEWETFHWADWYNQHRLLGSIGYIPPAEAERRHLEQPQPRDKAA</sequence>
<dbReference type="NCBIfam" id="NF033516">
    <property type="entry name" value="transpos_IS3"/>
    <property type="match status" value="1"/>
</dbReference>
<feature type="coiled-coil region" evidence="1">
    <location>
        <begin position="69"/>
        <end position="96"/>
    </location>
</feature>
<proteinExistence type="predicted"/>
<dbReference type="Pfam" id="PF13276">
    <property type="entry name" value="HTH_21"/>
    <property type="match status" value="1"/>
</dbReference>
<protein>
    <submittedName>
        <fullName evidence="3">Insertion element IS6110 uncharacterized 12.0 kDa protein</fullName>
    </submittedName>
</protein>
<dbReference type="PANTHER" id="PTHR46889:SF5">
    <property type="entry name" value="INTEGRASE PROTEIN"/>
    <property type="match status" value="1"/>
</dbReference>
<organism evidence="3 4">
    <name type="scientific">Palleronia abyssalis</name>
    <dbReference type="NCBI Taxonomy" id="1501240"/>
    <lineage>
        <taxon>Bacteria</taxon>
        <taxon>Pseudomonadati</taxon>
        <taxon>Pseudomonadota</taxon>
        <taxon>Alphaproteobacteria</taxon>
        <taxon>Rhodobacterales</taxon>
        <taxon>Roseobacteraceae</taxon>
        <taxon>Palleronia</taxon>
    </lineage>
</organism>
<dbReference type="GO" id="GO:0015074">
    <property type="term" value="P:DNA integration"/>
    <property type="evidence" value="ECO:0007669"/>
    <property type="project" value="InterPro"/>
</dbReference>
<keyword evidence="4" id="KW-1185">Reference proteome</keyword>
<dbReference type="AlphaFoldDB" id="A0A2R8C1D7"/>
<dbReference type="PROSITE" id="PS50994">
    <property type="entry name" value="INTEGRASE"/>
    <property type="match status" value="1"/>
</dbReference>
<evidence type="ECO:0000256" key="1">
    <source>
        <dbReference type="SAM" id="Coils"/>
    </source>
</evidence>
<dbReference type="InterPro" id="IPR048020">
    <property type="entry name" value="Transpos_IS3"/>
</dbReference>
<dbReference type="InterPro" id="IPR012337">
    <property type="entry name" value="RNaseH-like_sf"/>
</dbReference>
<dbReference type="GO" id="GO:0003677">
    <property type="term" value="F:DNA binding"/>
    <property type="evidence" value="ECO:0007669"/>
    <property type="project" value="InterPro"/>
</dbReference>
<dbReference type="SUPFAM" id="SSF46689">
    <property type="entry name" value="Homeodomain-like"/>
    <property type="match status" value="1"/>
</dbReference>
<evidence type="ECO:0000313" key="4">
    <source>
        <dbReference type="Proteomes" id="UP000244912"/>
    </source>
</evidence>
<dbReference type="Pfam" id="PF01527">
    <property type="entry name" value="HTH_Tnp_1"/>
    <property type="match status" value="1"/>
</dbReference>
<dbReference type="InterPro" id="IPR036397">
    <property type="entry name" value="RNaseH_sf"/>
</dbReference>
<dbReference type="Gene3D" id="1.10.10.10">
    <property type="entry name" value="Winged helix-like DNA-binding domain superfamily/Winged helix DNA-binding domain"/>
    <property type="match status" value="1"/>
</dbReference>
<dbReference type="SUPFAM" id="SSF53098">
    <property type="entry name" value="Ribonuclease H-like"/>
    <property type="match status" value="1"/>
</dbReference>
<name>A0A2R8C1D7_9RHOB</name>
<dbReference type="InterPro" id="IPR009057">
    <property type="entry name" value="Homeodomain-like_sf"/>
</dbReference>
<dbReference type="InterPro" id="IPR001584">
    <property type="entry name" value="Integrase_cat-core"/>
</dbReference>
<dbReference type="InterPro" id="IPR050900">
    <property type="entry name" value="Transposase_IS3/IS150/IS904"/>
</dbReference>
<dbReference type="GO" id="GO:0006313">
    <property type="term" value="P:DNA transposition"/>
    <property type="evidence" value="ECO:0007669"/>
    <property type="project" value="InterPro"/>
</dbReference>
<dbReference type="InterPro" id="IPR025948">
    <property type="entry name" value="HTH-like_dom"/>
</dbReference>
<accession>A0A2R8C1D7</accession>
<reference evidence="3 4" key="1">
    <citation type="submission" date="2018-03" db="EMBL/GenBank/DDBJ databases">
        <authorList>
            <person name="Keele B.F."/>
        </authorList>
    </citation>
    <scope>NUCLEOTIDE SEQUENCE [LARGE SCALE GENOMIC DNA]</scope>
    <source>
        <strain evidence="3 4">CECT 8504</strain>
    </source>
</reference>
<dbReference type="Pfam" id="PF00665">
    <property type="entry name" value="rve"/>
    <property type="match status" value="1"/>
</dbReference>
<keyword evidence="1" id="KW-0175">Coiled coil</keyword>
<gene>
    <name evidence="3" type="ORF">PAA8504_04079</name>
</gene>
<dbReference type="RefSeq" id="WP_108895931.1">
    <property type="nucleotide sequence ID" value="NZ_ONZF01000016.1"/>
</dbReference>
<dbReference type="InterPro" id="IPR002514">
    <property type="entry name" value="Transposase_8"/>
</dbReference>
<dbReference type="GO" id="GO:0004803">
    <property type="term" value="F:transposase activity"/>
    <property type="evidence" value="ECO:0007669"/>
    <property type="project" value="InterPro"/>
</dbReference>
<dbReference type="OrthoDB" id="9803878at2"/>